<evidence type="ECO:0000256" key="1">
    <source>
        <dbReference type="SAM" id="MobiDB-lite"/>
    </source>
</evidence>
<evidence type="ECO:0000313" key="2">
    <source>
        <dbReference type="EMBL" id="KAI5060676.1"/>
    </source>
</evidence>
<protein>
    <submittedName>
        <fullName evidence="2">Uncharacterized protein</fullName>
    </submittedName>
</protein>
<organism evidence="2 3">
    <name type="scientific">Adiantum capillus-veneris</name>
    <name type="common">Maidenhair fern</name>
    <dbReference type="NCBI Taxonomy" id="13818"/>
    <lineage>
        <taxon>Eukaryota</taxon>
        <taxon>Viridiplantae</taxon>
        <taxon>Streptophyta</taxon>
        <taxon>Embryophyta</taxon>
        <taxon>Tracheophyta</taxon>
        <taxon>Polypodiopsida</taxon>
        <taxon>Polypodiidae</taxon>
        <taxon>Polypodiales</taxon>
        <taxon>Pteridineae</taxon>
        <taxon>Pteridaceae</taxon>
        <taxon>Vittarioideae</taxon>
        <taxon>Adiantum</taxon>
    </lineage>
</organism>
<sequence>MVTPLAAPSGTLWRCPAAYPPSSSQGPPHPTTTPPLQAITGGPPMMTPLGSAFFLQLHGPLAIKLALLHALGLPFHLSSFPEAQLIDCNSLFFFYVNSF</sequence>
<comment type="caution">
    <text evidence="2">The sequence shown here is derived from an EMBL/GenBank/DDBJ whole genome shotgun (WGS) entry which is preliminary data.</text>
</comment>
<dbReference type="AlphaFoldDB" id="A0A9D4U5L5"/>
<evidence type="ECO:0000313" key="3">
    <source>
        <dbReference type="Proteomes" id="UP000886520"/>
    </source>
</evidence>
<reference evidence="2" key="1">
    <citation type="submission" date="2021-01" db="EMBL/GenBank/DDBJ databases">
        <title>Adiantum capillus-veneris genome.</title>
        <authorList>
            <person name="Fang Y."/>
            <person name="Liao Q."/>
        </authorList>
    </citation>
    <scope>NUCLEOTIDE SEQUENCE</scope>
    <source>
        <strain evidence="2">H3</strain>
        <tissue evidence="2">Leaf</tissue>
    </source>
</reference>
<feature type="region of interest" description="Disordered" evidence="1">
    <location>
        <begin position="1"/>
        <end position="41"/>
    </location>
</feature>
<dbReference type="EMBL" id="JABFUD020000024">
    <property type="protein sequence ID" value="KAI5060676.1"/>
    <property type="molecule type" value="Genomic_DNA"/>
</dbReference>
<keyword evidence="3" id="KW-1185">Reference proteome</keyword>
<dbReference type="Proteomes" id="UP000886520">
    <property type="component" value="Chromosome 24"/>
</dbReference>
<proteinExistence type="predicted"/>
<name>A0A9D4U5L5_ADICA</name>
<accession>A0A9D4U5L5</accession>
<gene>
    <name evidence="2" type="ORF">GOP47_0025096</name>
</gene>